<evidence type="ECO:0000259" key="1">
    <source>
        <dbReference type="Pfam" id="PF01582"/>
    </source>
</evidence>
<gene>
    <name evidence="2" type="ORF">RJT34_11020</name>
</gene>
<keyword evidence="3" id="KW-1185">Reference proteome</keyword>
<comment type="caution">
    <text evidence="2">The sequence shown here is derived from an EMBL/GenBank/DDBJ whole genome shotgun (WGS) entry which is preliminary data.</text>
</comment>
<dbReference type="EMBL" id="JAYKXN010000003">
    <property type="protein sequence ID" value="KAK7300183.1"/>
    <property type="molecule type" value="Genomic_DNA"/>
</dbReference>
<dbReference type="AlphaFoldDB" id="A0AAN9PJ71"/>
<evidence type="ECO:0000313" key="2">
    <source>
        <dbReference type="EMBL" id="KAK7300183.1"/>
    </source>
</evidence>
<reference evidence="2 3" key="1">
    <citation type="submission" date="2024-01" db="EMBL/GenBank/DDBJ databases">
        <title>The genomes of 5 underutilized Papilionoideae crops provide insights into root nodulation and disease resistance.</title>
        <authorList>
            <person name="Yuan L."/>
        </authorList>
    </citation>
    <scope>NUCLEOTIDE SEQUENCE [LARGE SCALE GENOMIC DNA]</scope>
    <source>
        <strain evidence="2">LY-2023</strain>
        <tissue evidence="2">Leaf</tissue>
    </source>
</reference>
<name>A0AAN9PJ71_CLITE</name>
<accession>A0AAN9PJ71</accession>
<dbReference type="PANTHER" id="PTHR11017:SF587">
    <property type="entry name" value="NB-ARC DOMAIN PROTEIN"/>
    <property type="match status" value="1"/>
</dbReference>
<dbReference type="PANTHER" id="PTHR11017">
    <property type="entry name" value="LEUCINE-RICH REPEAT-CONTAINING PROTEIN"/>
    <property type="match status" value="1"/>
</dbReference>
<dbReference type="Pfam" id="PF01582">
    <property type="entry name" value="TIR"/>
    <property type="match status" value="1"/>
</dbReference>
<sequence>MIAHEDRFGKGSKRVQAWRSALLEAANMPGEHIQTSDESKFIEKIAEKGSDKIQGIILDPPKHEAVDWNGSTFEKMKWLRILVVQNTSFSSKPQHLPNYLRLLDWEEYPSNSLPLKFHPKNIIVFNLCRSHMMQKEVEKLFKDLNASQI</sequence>
<organism evidence="2 3">
    <name type="scientific">Clitoria ternatea</name>
    <name type="common">Butterfly pea</name>
    <dbReference type="NCBI Taxonomy" id="43366"/>
    <lineage>
        <taxon>Eukaryota</taxon>
        <taxon>Viridiplantae</taxon>
        <taxon>Streptophyta</taxon>
        <taxon>Embryophyta</taxon>
        <taxon>Tracheophyta</taxon>
        <taxon>Spermatophyta</taxon>
        <taxon>Magnoliopsida</taxon>
        <taxon>eudicotyledons</taxon>
        <taxon>Gunneridae</taxon>
        <taxon>Pentapetalae</taxon>
        <taxon>rosids</taxon>
        <taxon>fabids</taxon>
        <taxon>Fabales</taxon>
        <taxon>Fabaceae</taxon>
        <taxon>Papilionoideae</taxon>
        <taxon>50 kb inversion clade</taxon>
        <taxon>NPAAA clade</taxon>
        <taxon>indigoferoid/millettioid clade</taxon>
        <taxon>Phaseoleae</taxon>
        <taxon>Clitoria</taxon>
    </lineage>
</organism>
<dbReference type="InterPro" id="IPR035897">
    <property type="entry name" value="Toll_tir_struct_dom_sf"/>
</dbReference>
<dbReference type="GO" id="GO:0006952">
    <property type="term" value="P:defense response"/>
    <property type="evidence" value="ECO:0007669"/>
    <property type="project" value="InterPro"/>
</dbReference>
<protein>
    <recommendedName>
        <fullName evidence="1">TIR domain-containing protein</fullName>
    </recommendedName>
</protein>
<evidence type="ECO:0000313" key="3">
    <source>
        <dbReference type="Proteomes" id="UP001359559"/>
    </source>
</evidence>
<dbReference type="InterPro" id="IPR000157">
    <property type="entry name" value="TIR_dom"/>
</dbReference>
<feature type="domain" description="TIR" evidence="1">
    <location>
        <begin position="12"/>
        <end position="52"/>
    </location>
</feature>
<dbReference type="Gene3D" id="3.40.50.10140">
    <property type="entry name" value="Toll/interleukin-1 receptor homology (TIR) domain"/>
    <property type="match status" value="1"/>
</dbReference>
<dbReference type="Proteomes" id="UP001359559">
    <property type="component" value="Unassembled WGS sequence"/>
</dbReference>
<proteinExistence type="predicted"/>
<dbReference type="GO" id="GO:0007165">
    <property type="term" value="P:signal transduction"/>
    <property type="evidence" value="ECO:0007669"/>
    <property type="project" value="InterPro"/>
</dbReference>
<dbReference type="InterPro" id="IPR044974">
    <property type="entry name" value="Disease_R_plants"/>
</dbReference>